<feature type="domain" description="Isochorismatase-like" evidence="3">
    <location>
        <begin position="7"/>
        <end position="186"/>
    </location>
</feature>
<sequence>MTTSTKTALLIIDMHKIFLPMTKTCLLNIIKISQHFTSKGWPQFFTQHGHPDSGFREPITNQLVKKWCIDGSIHYGSHNWELIPNIKKLVEEARQDLEKDFREKNVYGAFIGADLEERLRREGVQRVVIVSVMTDCCCDTTGRGAFNRGFEKWMVSDGMGSADKTQHEAGLKAWGFGYGDVIDTEEVLKRLG</sequence>
<dbReference type="SUPFAM" id="SSF52499">
    <property type="entry name" value="Isochorismatase-like hydrolases"/>
    <property type="match status" value="1"/>
</dbReference>
<evidence type="ECO:0000313" key="5">
    <source>
        <dbReference type="Proteomes" id="UP000799777"/>
    </source>
</evidence>
<keyword evidence="2 4" id="KW-0378">Hydrolase</keyword>
<dbReference type="InterPro" id="IPR036380">
    <property type="entry name" value="Isochorismatase-like_sf"/>
</dbReference>
<gene>
    <name evidence="4" type="ORF">EK21DRAFT_66864</name>
</gene>
<dbReference type="AlphaFoldDB" id="A0A9P4LML2"/>
<dbReference type="Gene3D" id="3.40.50.850">
    <property type="entry name" value="Isochorismatase-like"/>
    <property type="match status" value="1"/>
</dbReference>
<dbReference type="InterPro" id="IPR000868">
    <property type="entry name" value="Isochorismatase-like_dom"/>
</dbReference>
<evidence type="ECO:0000256" key="1">
    <source>
        <dbReference type="ARBA" id="ARBA00006336"/>
    </source>
</evidence>
<evidence type="ECO:0000256" key="2">
    <source>
        <dbReference type="ARBA" id="ARBA00022801"/>
    </source>
</evidence>
<dbReference type="InterPro" id="IPR050272">
    <property type="entry name" value="Isochorismatase-like_hydrls"/>
</dbReference>
<comment type="caution">
    <text evidence="4">The sequence shown here is derived from an EMBL/GenBank/DDBJ whole genome shotgun (WGS) entry which is preliminary data.</text>
</comment>
<keyword evidence="5" id="KW-1185">Reference proteome</keyword>
<dbReference type="CDD" id="cd00431">
    <property type="entry name" value="cysteine_hydrolases"/>
    <property type="match status" value="1"/>
</dbReference>
<dbReference type="EMBL" id="ML978196">
    <property type="protein sequence ID" value="KAF2029807.1"/>
    <property type="molecule type" value="Genomic_DNA"/>
</dbReference>
<accession>A0A9P4LML2</accession>
<dbReference type="Pfam" id="PF00857">
    <property type="entry name" value="Isochorismatase"/>
    <property type="match status" value="1"/>
</dbReference>
<name>A0A9P4LML2_9PLEO</name>
<protein>
    <submittedName>
        <fullName evidence="4">Isochorismatase hydrolase</fullName>
    </submittedName>
</protein>
<dbReference type="PANTHER" id="PTHR43540:SF6">
    <property type="entry name" value="ISOCHORISMATASE-LIKE DOMAIN-CONTAINING PROTEIN"/>
    <property type="match status" value="1"/>
</dbReference>
<organism evidence="4 5">
    <name type="scientific">Setomelanomma holmii</name>
    <dbReference type="NCBI Taxonomy" id="210430"/>
    <lineage>
        <taxon>Eukaryota</taxon>
        <taxon>Fungi</taxon>
        <taxon>Dikarya</taxon>
        <taxon>Ascomycota</taxon>
        <taxon>Pezizomycotina</taxon>
        <taxon>Dothideomycetes</taxon>
        <taxon>Pleosporomycetidae</taxon>
        <taxon>Pleosporales</taxon>
        <taxon>Pleosporineae</taxon>
        <taxon>Phaeosphaeriaceae</taxon>
        <taxon>Setomelanomma</taxon>
    </lineage>
</organism>
<dbReference type="Proteomes" id="UP000799777">
    <property type="component" value="Unassembled WGS sequence"/>
</dbReference>
<reference evidence="4" key="1">
    <citation type="journal article" date="2020" name="Stud. Mycol.">
        <title>101 Dothideomycetes genomes: a test case for predicting lifestyles and emergence of pathogens.</title>
        <authorList>
            <person name="Haridas S."/>
            <person name="Albert R."/>
            <person name="Binder M."/>
            <person name="Bloem J."/>
            <person name="Labutti K."/>
            <person name="Salamov A."/>
            <person name="Andreopoulos B."/>
            <person name="Baker S."/>
            <person name="Barry K."/>
            <person name="Bills G."/>
            <person name="Bluhm B."/>
            <person name="Cannon C."/>
            <person name="Castanera R."/>
            <person name="Culley D."/>
            <person name="Daum C."/>
            <person name="Ezra D."/>
            <person name="Gonzalez J."/>
            <person name="Henrissat B."/>
            <person name="Kuo A."/>
            <person name="Liang C."/>
            <person name="Lipzen A."/>
            <person name="Lutzoni F."/>
            <person name="Magnuson J."/>
            <person name="Mondo S."/>
            <person name="Nolan M."/>
            <person name="Ohm R."/>
            <person name="Pangilinan J."/>
            <person name="Park H.-J."/>
            <person name="Ramirez L."/>
            <person name="Alfaro M."/>
            <person name="Sun H."/>
            <person name="Tritt A."/>
            <person name="Yoshinaga Y."/>
            <person name="Zwiers L.-H."/>
            <person name="Turgeon B."/>
            <person name="Goodwin S."/>
            <person name="Spatafora J."/>
            <person name="Crous P."/>
            <person name="Grigoriev I."/>
        </authorList>
    </citation>
    <scope>NUCLEOTIDE SEQUENCE</scope>
    <source>
        <strain evidence="4">CBS 110217</strain>
    </source>
</reference>
<dbReference type="PANTHER" id="PTHR43540">
    <property type="entry name" value="PEROXYUREIDOACRYLATE/UREIDOACRYLATE AMIDOHYDROLASE-RELATED"/>
    <property type="match status" value="1"/>
</dbReference>
<evidence type="ECO:0000259" key="3">
    <source>
        <dbReference type="Pfam" id="PF00857"/>
    </source>
</evidence>
<proteinExistence type="inferred from homology"/>
<dbReference type="GO" id="GO:0016787">
    <property type="term" value="F:hydrolase activity"/>
    <property type="evidence" value="ECO:0007669"/>
    <property type="project" value="UniProtKB-KW"/>
</dbReference>
<comment type="similarity">
    <text evidence="1">Belongs to the isochorismatase family.</text>
</comment>
<dbReference type="OrthoDB" id="167809at2759"/>
<evidence type="ECO:0000313" key="4">
    <source>
        <dbReference type="EMBL" id="KAF2029807.1"/>
    </source>
</evidence>